<organism evidence="1 2">
    <name type="scientific">Zosterops borbonicus</name>
    <dbReference type="NCBI Taxonomy" id="364589"/>
    <lineage>
        <taxon>Eukaryota</taxon>
        <taxon>Metazoa</taxon>
        <taxon>Chordata</taxon>
        <taxon>Craniata</taxon>
        <taxon>Vertebrata</taxon>
        <taxon>Euteleostomi</taxon>
        <taxon>Archelosauria</taxon>
        <taxon>Archosauria</taxon>
        <taxon>Dinosauria</taxon>
        <taxon>Saurischia</taxon>
        <taxon>Theropoda</taxon>
        <taxon>Coelurosauria</taxon>
        <taxon>Aves</taxon>
        <taxon>Neognathae</taxon>
        <taxon>Neoaves</taxon>
        <taxon>Telluraves</taxon>
        <taxon>Australaves</taxon>
        <taxon>Passeriformes</taxon>
        <taxon>Sylvioidea</taxon>
        <taxon>Zosteropidae</taxon>
        <taxon>Zosterops</taxon>
    </lineage>
</organism>
<dbReference type="Proteomes" id="UP000796761">
    <property type="component" value="Unassembled WGS sequence"/>
</dbReference>
<dbReference type="AlphaFoldDB" id="A0A8K1LCB2"/>
<keyword evidence="2" id="KW-1185">Reference proteome</keyword>
<dbReference type="EMBL" id="SWJQ01001260">
    <property type="protein sequence ID" value="TRZ08717.1"/>
    <property type="molecule type" value="Genomic_DNA"/>
</dbReference>
<reference evidence="1" key="1">
    <citation type="submission" date="2019-04" db="EMBL/GenBank/DDBJ databases">
        <title>Genome assembly of Zosterops borbonicus 15179.</title>
        <authorList>
            <person name="Leroy T."/>
            <person name="Anselmetti Y."/>
            <person name="Tilak M.-K."/>
            <person name="Nabholz B."/>
        </authorList>
    </citation>
    <scope>NUCLEOTIDE SEQUENCE</scope>
    <source>
        <strain evidence="1">HGM_15179</strain>
        <tissue evidence="1">Muscle</tissue>
    </source>
</reference>
<proteinExistence type="predicted"/>
<gene>
    <name evidence="1" type="ORF">HGM15179_018393</name>
</gene>
<evidence type="ECO:0000313" key="2">
    <source>
        <dbReference type="Proteomes" id="UP000796761"/>
    </source>
</evidence>
<accession>A0A8K1LCB2</accession>
<protein>
    <submittedName>
        <fullName evidence="1">Uncharacterized protein</fullName>
    </submittedName>
</protein>
<sequence>MVAVPCCSPKALVLLATGPPSDTTLSLLSLGCQMKDYKLQFLESICILCRSAMECGSLLGLEFCCQRYELAKKIEQTLDAMDTMLKAVVLNSPGEVLQDTLEVPNIVSHIYHTGLLMDAQVQHSLHFLLLLMADKNPGQVVTMLLQITPQGERGLVRIVVGKEKKWMKNYVHSVLSSLILRVNDKGPKVGQYQSHKDPVLACFGLYWSHTALYWSYIDPILVKYWSPTGVILVPY</sequence>
<dbReference type="OrthoDB" id="10444406at2759"/>
<name>A0A8K1LCB2_9PASS</name>
<comment type="caution">
    <text evidence="1">The sequence shown here is derived from an EMBL/GenBank/DDBJ whole genome shotgun (WGS) entry which is preliminary data.</text>
</comment>
<evidence type="ECO:0000313" key="1">
    <source>
        <dbReference type="EMBL" id="TRZ08717.1"/>
    </source>
</evidence>